<dbReference type="GO" id="GO:0006357">
    <property type="term" value="P:regulation of transcription by RNA polymerase II"/>
    <property type="evidence" value="ECO:0007669"/>
    <property type="project" value="TreeGrafter"/>
</dbReference>
<dbReference type="Pfam" id="PF02373">
    <property type="entry name" value="JmjC"/>
    <property type="match status" value="1"/>
</dbReference>
<organism evidence="5 6">
    <name type="scientific">Trametes pubescens</name>
    <name type="common">White-rot fungus</name>
    <dbReference type="NCBI Taxonomy" id="154538"/>
    <lineage>
        <taxon>Eukaryota</taxon>
        <taxon>Fungi</taxon>
        <taxon>Dikarya</taxon>
        <taxon>Basidiomycota</taxon>
        <taxon>Agaricomycotina</taxon>
        <taxon>Agaricomycetes</taxon>
        <taxon>Polyporales</taxon>
        <taxon>Polyporaceae</taxon>
        <taxon>Trametes</taxon>
    </lineage>
</organism>
<dbReference type="GO" id="GO:0008168">
    <property type="term" value="F:methyltransferase activity"/>
    <property type="evidence" value="ECO:0007669"/>
    <property type="project" value="UniProtKB-KW"/>
</dbReference>
<evidence type="ECO:0000256" key="1">
    <source>
        <dbReference type="ARBA" id="ARBA00004123"/>
    </source>
</evidence>
<dbReference type="PANTHER" id="PTHR12549">
    <property type="entry name" value="JMJC DOMAIN-CONTAINING HISTONE DEMETHYLATION PROTEIN"/>
    <property type="match status" value="1"/>
</dbReference>
<evidence type="ECO:0000256" key="2">
    <source>
        <dbReference type="ARBA" id="ARBA00022723"/>
    </source>
</evidence>
<comment type="caution">
    <text evidence="5">The sequence shown here is derived from an EMBL/GenBank/DDBJ whole genome shotgun (WGS) entry which is preliminary data.</text>
</comment>
<dbReference type="InterPro" id="IPR003347">
    <property type="entry name" value="JmjC_dom"/>
</dbReference>
<dbReference type="InterPro" id="IPR045109">
    <property type="entry name" value="LSDs-like"/>
</dbReference>
<name>A0A1M2V778_TRAPU</name>
<dbReference type="GO" id="GO:0000118">
    <property type="term" value="C:histone deacetylase complex"/>
    <property type="evidence" value="ECO:0007669"/>
    <property type="project" value="TreeGrafter"/>
</dbReference>
<dbReference type="STRING" id="154538.A0A1M2V778"/>
<sequence>MTYAGLAANGLPGYATWHIFKADDVEKLREYLSAKHAEGDILGDVIHNQQTFLSPSMLQELRQKHGVYPYVVQQHVGEAVFIPAGCAHQDKVLEQSSGSPLICLPHSSMF</sequence>
<protein>
    <submittedName>
        <fullName evidence="5">Lysine-specific demethylase 3A</fullName>
    </submittedName>
</protein>
<comment type="subcellular location">
    <subcellularLocation>
        <location evidence="1">Nucleus</location>
    </subcellularLocation>
</comment>
<dbReference type="GO" id="GO:0032454">
    <property type="term" value="F:histone H3K9 demethylase activity"/>
    <property type="evidence" value="ECO:0007669"/>
    <property type="project" value="InterPro"/>
</dbReference>
<keyword evidence="6" id="KW-1185">Reference proteome</keyword>
<evidence type="ECO:0000313" key="6">
    <source>
        <dbReference type="Proteomes" id="UP000184267"/>
    </source>
</evidence>
<dbReference type="Proteomes" id="UP000184267">
    <property type="component" value="Unassembled WGS sequence"/>
</dbReference>
<dbReference type="GO" id="GO:0031490">
    <property type="term" value="F:chromatin DNA binding"/>
    <property type="evidence" value="ECO:0007669"/>
    <property type="project" value="TreeGrafter"/>
</dbReference>
<reference evidence="5 6" key="1">
    <citation type="submission" date="2016-10" db="EMBL/GenBank/DDBJ databases">
        <title>Genome sequence of the basidiomycete white-rot fungus Trametes pubescens.</title>
        <authorList>
            <person name="Makela M.R."/>
            <person name="Granchi Z."/>
            <person name="Peng M."/>
            <person name="De Vries R.P."/>
            <person name="Grigoriev I."/>
            <person name="Riley R."/>
            <person name="Hilden K."/>
        </authorList>
    </citation>
    <scope>NUCLEOTIDE SEQUENCE [LARGE SCALE GENOMIC DNA]</scope>
    <source>
        <strain evidence="5 6">FBCC735</strain>
    </source>
</reference>
<evidence type="ECO:0000256" key="3">
    <source>
        <dbReference type="ARBA" id="ARBA00023242"/>
    </source>
</evidence>
<dbReference type="GO" id="GO:0046872">
    <property type="term" value="F:metal ion binding"/>
    <property type="evidence" value="ECO:0007669"/>
    <property type="project" value="UniProtKB-KW"/>
</dbReference>
<dbReference type="GO" id="GO:0003712">
    <property type="term" value="F:transcription coregulator activity"/>
    <property type="evidence" value="ECO:0007669"/>
    <property type="project" value="TreeGrafter"/>
</dbReference>
<keyword evidence="5" id="KW-0489">Methyltransferase</keyword>
<dbReference type="EMBL" id="MNAD01001616">
    <property type="protein sequence ID" value="OJT03407.1"/>
    <property type="molecule type" value="Genomic_DNA"/>
</dbReference>
<feature type="domain" description="JmjC" evidence="4">
    <location>
        <begin position="1"/>
        <end position="110"/>
    </location>
</feature>
<dbReference type="GO" id="GO:0000785">
    <property type="term" value="C:chromatin"/>
    <property type="evidence" value="ECO:0007669"/>
    <property type="project" value="TreeGrafter"/>
</dbReference>
<dbReference type="OrthoDB" id="1667110at2759"/>
<keyword evidence="5" id="KW-0808">Transferase</keyword>
<accession>A0A1M2V778</accession>
<dbReference type="SUPFAM" id="SSF51197">
    <property type="entry name" value="Clavaminate synthase-like"/>
    <property type="match status" value="1"/>
</dbReference>
<keyword evidence="3" id="KW-0539">Nucleus</keyword>
<dbReference type="Gene3D" id="2.60.120.650">
    <property type="entry name" value="Cupin"/>
    <property type="match status" value="1"/>
</dbReference>
<proteinExistence type="predicted"/>
<evidence type="ECO:0000259" key="4">
    <source>
        <dbReference type="PROSITE" id="PS51184"/>
    </source>
</evidence>
<dbReference type="PANTHER" id="PTHR12549:SF38">
    <property type="entry name" value="JMJC DOMAIN-CONTAINING HISTONE DEMETHYLASE 2, ISOFORM A"/>
    <property type="match status" value="1"/>
</dbReference>
<gene>
    <name evidence="5" type="ORF">TRAPUB_6005</name>
</gene>
<dbReference type="PROSITE" id="PS51184">
    <property type="entry name" value="JMJC"/>
    <property type="match status" value="1"/>
</dbReference>
<evidence type="ECO:0000313" key="5">
    <source>
        <dbReference type="EMBL" id="OJT03407.1"/>
    </source>
</evidence>
<dbReference type="AlphaFoldDB" id="A0A1M2V778"/>
<keyword evidence="2" id="KW-0479">Metal-binding</keyword>
<dbReference type="GO" id="GO:0032259">
    <property type="term" value="P:methylation"/>
    <property type="evidence" value="ECO:0007669"/>
    <property type="project" value="UniProtKB-KW"/>
</dbReference>